<gene>
    <name evidence="12" type="ORF">APZ42_015346</name>
</gene>
<dbReference type="PROSITE" id="PS50103">
    <property type="entry name" value="ZF_C3H1"/>
    <property type="match status" value="1"/>
</dbReference>
<dbReference type="GO" id="GO:0005634">
    <property type="term" value="C:nucleus"/>
    <property type="evidence" value="ECO:0007669"/>
    <property type="project" value="UniProtKB-SubCell"/>
</dbReference>
<evidence type="ECO:0000256" key="3">
    <source>
        <dbReference type="ARBA" id="ARBA00015071"/>
    </source>
</evidence>
<reference evidence="12 13" key="1">
    <citation type="submission" date="2016-03" db="EMBL/GenBank/DDBJ databases">
        <title>EvidentialGene: Evidence-directed Construction of Genes on Genomes.</title>
        <authorList>
            <person name="Gilbert D.G."/>
            <person name="Choi J.-H."/>
            <person name="Mockaitis K."/>
            <person name="Colbourne J."/>
            <person name="Pfrender M."/>
        </authorList>
    </citation>
    <scope>NUCLEOTIDE SEQUENCE [LARGE SCALE GENOMIC DNA]</scope>
    <source>
        <strain evidence="12 13">Xinb3</strain>
        <tissue evidence="12">Complete organism</tissue>
    </source>
</reference>
<dbReference type="Pfam" id="PF14608">
    <property type="entry name" value="zf-CCCH_2"/>
    <property type="match status" value="5"/>
</dbReference>
<protein>
    <recommendedName>
        <fullName evidence="3">Zinc finger CCCH domain-containing protein 14</fullName>
    </recommendedName>
</protein>
<dbReference type="EMBL" id="LRGB01000512">
    <property type="protein sequence ID" value="KZS18780.1"/>
    <property type="molecule type" value="Genomic_DNA"/>
</dbReference>
<dbReference type="GO" id="GO:0005737">
    <property type="term" value="C:cytoplasm"/>
    <property type="evidence" value="ECO:0007669"/>
    <property type="project" value="TreeGrafter"/>
</dbReference>
<feature type="compositionally biased region" description="Acidic residues" evidence="10">
    <location>
        <begin position="446"/>
        <end position="459"/>
    </location>
</feature>
<organism evidence="12 13">
    <name type="scientific">Daphnia magna</name>
    <dbReference type="NCBI Taxonomy" id="35525"/>
    <lineage>
        <taxon>Eukaryota</taxon>
        <taxon>Metazoa</taxon>
        <taxon>Ecdysozoa</taxon>
        <taxon>Arthropoda</taxon>
        <taxon>Crustacea</taxon>
        <taxon>Branchiopoda</taxon>
        <taxon>Diplostraca</taxon>
        <taxon>Cladocera</taxon>
        <taxon>Anomopoda</taxon>
        <taxon>Daphniidae</taxon>
        <taxon>Daphnia</taxon>
    </lineage>
</organism>
<dbReference type="PANTHER" id="PTHR14738:SF29">
    <property type="entry name" value="ZINC FINGER CCCH DOMAIN-CONTAINING PROTEIN 14"/>
    <property type="match status" value="1"/>
</dbReference>
<dbReference type="Gene3D" id="4.10.1000.30">
    <property type="match status" value="1"/>
</dbReference>
<feature type="compositionally biased region" description="Basic and acidic residues" evidence="10">
    <location>
        <begin position="262"/>
        <end position="278"/>
    </location>
</feature>
<evidence type="ECO:0000256" key="6">
    <source>
        <dbReference type="ARBA" id="ARBA00022771"/>
    </source>
</evidence>
<feature type="region of interest" description="Disordered" evidence="10">
    <location>
        <begin position="262"/>
        <end position="281"/>
    </location>
</feature>
<keyword evidence="7 9" id="KW-0862">Zinc</keyword>
<comment type="similarity">
    <text evidence="2">Belongs to the ZC3H14 family.</text>
</comment>
<dbReference type="Gene3D" id="4.10.1000.40">
    <property type="match status" value="1"/>
</dbReference>
<keyword evidence="6 9" id="KW-0863">Zinc-finger</keyword>
<name>A0A162PEH7_9CRUS</name>
<feature type="region of interest" description="Disordered" evidence="10">
    <location>
        <begin position="388"/>
        <end position="420"/>
    </location>
</feature>
<keyword evidence="8" id="KW-0539">Nucleus</keyword>
<comment type="caution">
    <text evidence="12">The sequence shown here is derived from an EMBL/GenBank/DDBJ whole genome shotgun (WGS) entry which is preliminary data.</text>
</comment>
<evidence type="ECO:0000256" key="4">
    <source>
        <dbReference type="ARBA" id="ARBA00022723"/>
    </source>
</evidence>
<dbReference type="OrthoDB" id="5589010at2759"/>
<dbReference type="PANTHER" id="PTHR14738">
    <property type="entry name" value="ZINC FINGER CCCH DOMAIN-CONTAINING PROTEIN 14"/>
    <property type="match status" value="1"/>
</dbReference>
<sequence>MEGVTTEIRNKIKCAVKAKLQEIGAYVDEELPDYIMVMIANRRSKSQMTSELSLFLGSHTDKFTDWLHVVLEKLEAFVGSSNVSEKVKEAAPAVPKSGSEAGVIPVKVQNSSPTVIHPTSGLLMGKNSETQCNAHSAPLNQENKEQYVPTPVSLRSLPPANVHHPLEGDMDDDCLNIREEAEQDFHASEEKTQRKKISTSSATYQASRCDSQKRRQTRNIEDRFAKKVCREERERPRRTDGRISSQIVSVVRPILSQIVKPIERTKSKTENQEQEEKTSFNSKTGINSIVRVTARRRLPARMQATNCLILKAVADAQKSVVSHPTKVTEPEIRSPPALFTRKYREKIRNSESVAVTIKNPAVGKPSNESIMEIDVQPPGKIVNGDELASMEAEETADPQNDVSDLGPYEPMESPVQSPLENQTIETRFIVTLDGVDSLMGRCFDEDMNDDDATEMSEVQDTERKPVKSRLFRRRSTGTEAEVQQTLERCKFYPNCRQGERCSFHHPKTLCKNFPICLFGDNCLFIHPPCKFDATCTRKSCPYTHSQRSQATVPVAPKIIRPLVKLHHQQLPIVNGKTVCKFFPACNNVSCLFFHPPACKYGSNCTRVGCTFFHQSNIPSANKLKWVTDTK</sequence>
<evidence type="ECO:0000313" key="13">
    <source>
        <dbReference type="Proteomes" id="UP000076858"/>
    </source>
</evidence>
<evidence type="ECO:0000256" key="10">
    <source>
        <dbReference type="SAM" id="MobiDB-lite"/>
    </source>
</evidence>
<evidence type="ECO:0000313" key="12">
    <source>
        <dbReference type="EMBL" id="KZS18780.1"/>
    </source>
</evidence>
<dbReference type="FunFam" id="4.10.1000.40:FF:000006">
    <property type="entry name" value="Zinc finger CCCH domain-containing protein 14"/>
    <property type="match status" value="1"/>
</dbReference>
<keyword evidence="5" id="KW-0677">Repeat</keyword>
<dbReference type="InterPro" id="IPR040366">
    <property type="entry name" value="Nab2/ZC3H14"/>
</dbReference>
<proteinExistence type="inferred from homology"/>
<feature type="compositionally biased region" description="Polar residues" evidence="10">
    <location>
        <begin position="198"/>
        <end position="209"/>
    </location>
</feature>
<feature type="domain" description="C3H1-type" evidence="11">
    <location>
        <begin position="483"/>
        <end position="508"/>
    </location>
</feature>
<dbReference type="GO" id="GO:0043488">
    <property type="term" value="P:regulation of mRNA stability"/>
    <property type="evidence" value="ECO:0007669"/>
    <property type="project" value="InterPro"/>
</dbReference>
<feature type="zinc finger region" description="C3H1-type" evidence="9">
    <location>
        <begin position="483"/>
        <end position="508"/>
    </location>
</feature>
<feature type="region of interest" description="Disordered" evidence="10">
    <location>
        <begin position="446"/>
        <end position="465"/>
    </location>
</feature>
<keyword evidence="4 9" id="KW-0479">Metal-binding</keyword>
<dbReference type="Gene3D" id="1.10.340.40">
    <property type="entry name" value="Nuclear abundant poly(A) RNA-bind protein 2, N-terminal domain"/>
    <property type="match status" value="1"/>
</dbReference>
<dbReference type="InterPro" id="IPR000571">
    <property type="entry name" value="Znf_CCCH"/>
</dbReference>
<dbReference type="STRING" id="35525.A0A162PEH7"/>
<dbReference type="Proteomes" id="UP000076858">
    <property type="component" value="Unassembled WGS sequence"/>
</dbReference>
<dbReference type="AlphaFoldDB" id="A0A162PEH7"/>
<accession>A0A162PEH7</accession>
<dbReference type="InterPro" id="IPR043094">
    <property type="entry name" value="Nab2/ZC3H14_N_sf"/>
</dbReference>
<dbReference type="GO" id="GO:0008143">
    <property type="term" value="F:poly(A) binding"/>
    <property type="evidence" value="ECO:0007669"/>
    <property type="project" value="InterPro"/>
</dbReference>
<evidence type="ECO:0000256" key="1">
    <source>
        <dbReference type="ARBA" id="ARBA00004123"/>
    </source>
</evidence>
<evidence type="ECO:0000256" key="9">
    <source>
        <dbReference type="PROSITE-ProRule" id="PRU00723"/>
    </source>
</evidence>
<evidence type="ECO:0000256" key="8">
    <source>
        <dbReference type="ARBA" id="ARBA00023242"/>
    </source>
</evidence>
<evidence type="ECO:0000256" key="5">
    <source>
        <dbReference type="ARBA" id="ARBA00022737"/>
    </source>
</evidence>
<evidence type="ECO:0000259" key="11">
    <source>
        <dbReference type="PROSITE" id="PS50103"/>
    </source>
</evidence>
<feature type="region of interest" description="Disordered" evidence="10">
    <location>
        <begin position="184"/>
        <end position="217"/>
    </location>
</feature>
<evidence type="ECO:0000256" key="2">
    <source>
        <dbReference type="ARBA" id="ARBA00008423"/>
    </source>
</evidence>
<comment type="subcellular location">
    <subcellularLocation>
        <location evidence="1">Nucleus</location>
    </subcellularLocation>
</comment>
<keyword evidence="13" id="KW-1185">Reference proteome</keyword>
<dbReference type="GO" id="GO:0008270">
    <property type="term" value="F:zinc ion binding"/>
    <property type="evidence" value="ECO:0007669"/>
    <property type="project" value="UniProtKB-KW"/>
</dbReference>
<dbReference type="SMART" id="SM00356">
    <property type="entry name" value="ZnF_C3H1"/>
    <property type="match status" value="3"/>
</dbReference>
<evidence type="ECO:0000256" key="7">
    <source>
        <dbReference type="ARBA" id="ARBA00022833"/>
    </source>
</evidence>